<feature type="domain" description="GAF" evidence="1">
    <location>
        <begin position="47"/>
        <end position="192"/>
    </location>
</feature>
<dbReference type="SMART" id="SM00065">
    <property type="entry name" value="GAF"/>
    <property type="match status" value="1"/>
</dbReference>
<dbReference type="InterPro" id="IPR029016">
    <property type="entry name" value="GAF-like_dom_sf"/>
</dbReference>
<dbReference type="Proteomes" id="UP000536441">
    <property type="component" value="Unassembled WGS sequence"/>
</dbReference>
<dbReference type="SUPFAM" id="SSF55781">
    <property type="entry name" value="GAF domain-like"/>
    <property type="match status" value="1"/>
</dbReference>
<name>A0A7Y6B413_9SPHN</name>
<dbReference type="Gene3D" id="3.30.450.40">
    <property type="match status" value="1"/>
</dbReference>
<keyword evidence="3" id="KW-1185">Reference proteome</keyword>
<sequence length="389" mass="41882">MALPPPSSPPLPLPGEAIETAAAGPADGQRYLSLVAAATDQLMAADDPGAMIDSLFALIRKDLRLDVFFHFRRDGDAVRLETSGGLTPAERQSASGLDVGPSACGQVMRERRTLHLTDIQTSDEARTGFVRSLGVDVYLCMPLVHGDEVLGTLGFGRRAAEPFDGEEQRLLMLLCHYAALAQHRLRIEQALRRGLETQARLLAELNHRVRNALQVAIGLVSHERREARDPETRGALMRAAERLQVLASAHRPLYATADPGLVDLPALFGDVITQLRGDPGIPPITVASPVAVPIERAVAAALLLDALMVEGAGVPRISFAVSGAQGNEILRISFEAIGWGRIADLIDRDRLVMRLCHQLRATLTNEDDGCLILVMPHDGGAHGTRPASH</sequence>
<gene>
    <name evidence="2" type="ORF">HP438_03625</name>
</gene>
<evidence type="ECO:0000313" key="3">
    <source>
        <dbReference type="Proteomes" id="UP000536441"/>
    </source>
</evidence>
<dbReference type="InterPro" id="IPR011495">
    <property type="entry name" value="Sig_transdc_His_kin_sub2_dim/P"/>
</dbReference>
<evidence type="ECO:0000313" key="2">
    <source>
        <dbReference type="EMBL" id="NUU46067.1"/>
    </source>
</evidence>
<dbReference type="Pfam" id="PF13185">
    <property type="entry name" value="GAF_2"/>
    <property type="match status" value="1"/>
</dbReference>
<dbReference type="Pfam" id="PF07568">
    <property type="entry name" value="HisKA_2"/>
    <property type="match status" value="1"/>
</dbReference>
<comment type="caution">
    <text evidence="2">The sequence shown here is derived from an EMBL/GenBank/DDBJ whole genome shotgun (WGS) entry which is preliminary data.</text>
</comment>
<organism evidence="2 3">
    <name type="scientific">Sphingomonas zeae</name>
    <dbReference type="NCBI Taxonomy" id="1646122"/>
    <lineage>
        <taxon>Bacteria</taxon>
        <taxon>Pseudomonadati</taxon>
        <taxon>Pseudomonadota</taxon>
        <taxon>Alphaproteobacteria</taxon>
        <taxon>Sphingomonadales</taxon>
        <taxon>Sphingomonadaceae</taxon>
        <taxon>Sphingomonas</taxon>
    </lineage>
</organism>
<dbReference type="RefSeq" id="WP_183988955.1">
    <property type="nucleotide sequence ID" value="NZ_CBCRYR010000023.1"/>
</dbReference>
<dbReference type="EMBL" id="JABMCH010000052">
    <property type="protein sequence ID" value="NUU46067.1"/>
    <property type="molecule type" value="Genomic_DNA"/>
</dbReference>
<reference evidence="2 3" key="1">
    <citation type="submission" date="2020-05" db="EMBL/GenBank/DDBJ databases">
        <title>Genome Sequencing of Type Strains.</title>
        <authorList>
            <person name="Lemaire J.F."/>
            <person name="Inderbitzin P."/>
            <person name="Gregorio O.A."/>
            <person name="Collins S.B."/>
            <person name="Wespe N."/>
            <person name="Knight-Connoni V."/>
        </authorList>
    </citation>
    <scope>NUCLEOTIDE SEQUENCE [LARGE SCALE GENOMIC DNA]</scope>
    <source>
        <strain evidence="2 3">DSM 100049</strain>
    </source>
</reference>
<accession>A0A7Y6B413</accession>
<dbReference type="InterPro" id="IPR003018">
    <property type="entry name" value="GAF"/>
</dbReference>
<proteinExistence type="predicted"/>
<evidence type="ECO:0000259" key="1">
    <source>
        <dbReference type="SMART" id="SM00065"/>
    </source>
</evidence>
<protein>
    <submittedName>
        <fullName evidence="2">GAF domain-containing protein</fullName>
    </submittedName>
</protein>
<dbReference type="AlphaFoldDB" id="A0A7Y6B413"/>